<evidence type="ECO:0000313" key="1">
    <source>
        <dbReference type="EMBL" id="UWP59713.1"/>
    </source>
</evidence>
<name>A0ABY5VHP2_9FIRM</name>
<accession>A0ABY5VHP2</accession>
<dbReference type="Proteomes" id="UP001060164">
    <property type="component" value="Chromosome"/>
</dbReference>
<keyword evidence="2" id="KW-1185">Reference proteome</keyword>
<dbReference type="RefSeq" id="WP_028528407.1">
    <property type="nucleotide sequence ID" value="NZ_CABLBR010000010.1"/>
</dbReference>
<dbReference type="InterPro" id="IPR021243">
    <property type="entry name" value="DUF2804"/>
</dbReference>
<dbReference type="EMBL" id="CP102290">
    <property type="protein sequence ID" value="UWP59713.1"/>
    <property type="molecule type" value="Genomic_DNA"/>
</dbReference>
<dbReference type="PANTHER" id="PTHR35868:SF3">
    <property type="entry name" value="DUF2804 DOMAIN-CONTAINING PROTEIN"/>
    <property type="match status" value="1"/>
</dbReference>
<dbReference type="Pfam" id="PF10974">
    <property type="entry name" value="DUF2804"/>
    <property type="match status" value="1"/>
</dbReference>
<reference evidence="1" key="1">
    <citation type="journal article" date="2022" name="Cell">
        <title>Design, construction, and in vivo augmentation of a complex gut microbiome.</title>
        <authorList>
            <person name="Cheng A.G."/>
            <person name="Ho P.Y."/>
            <person name="Aranda-Diaz A."/>
            <person name="Jain S."/>
            <person name="Yu F.B."/>
            <person name="Meng X."/>
            <person name="Wang M."/>
            <person name="Iakiviak M."/>
            <person name="Nagashima K."/>
            <person name="Zhao A."/>
            <person name="Murugkar P."/>
            <person name="Patil A."/>
            <person name="Atabakhsh K."/>
            <person name="Weakley A."/>
            <person name="Yan J."/>
            <person name="Brumbaugh A.R."/>
            <person name="Higginbottom S."/>
            <person name="Dimas A."/>
            <person name="Shiver A.L."/>
            <person name="Deutschbauer A."/>
            <person name="Neff N."/>
            <person name="Sonnenburg J.L."/>
            <person name="Huang K.C."/>
            <person name="Fischbach M.A."/>
        </authorList>
    </citation>
    <scope>NUCLEOTIDE SEQUENCE</scope>
    <source>
        <strain evidence="1">DSM 19829</strain>
    </source>
</reference>
<dbReference type="PANTHER" id="PTHR35868">
    <property type="entry name" value="DUF2804 DOMAIN-CONTAINING PROTEIN-RELATED"/>
    <property type="match status" value="1"/>
</dbReference>
<organism evidence="1 2">
    <name type="scientific">Ruminococcus gauvreauii</name>
    <dbReference type="NCBI Taxonomy" id="438033"/>
    <lineage>
        <taxon>Bacteria</taxon>
        <taxon>Bacillati</taxon>
        <taxon>Bacillota</taxon>
        <taxon>Clostridia</taxon>
        <taxon>Eubacteriales</taxon>
        <taxon>Oscillospiraceae</taxon>
        <taxon>Ruminococcus</taxon>
    </lineage>
</organism>
<sequence length="343" mass="39268">MQKRLMPGRLLDDNGCLQEAGYATCPVKEYRRAEVRQGTLRIKEWDYYLICNEHFGVALTVADNSYMGLVSISFLDFEQKRETTVSPMTLLPMGRTGMPSSSEAGDVRFGSRRCQFSFVKEKDRRILTAGMKNFKDGLPIRMKIHLTREPEDSMVIAVPFRENPRAFYYNRKIIGMRAKGIVEIGSQRFYFQPEDSFGLLDWGRGVWPYDNTWYWGAAQALLGDRVFGFNLGYGFGDNSRATENMLFFDGRAHKLESVRFLIPGEEEGQTEYMKQWKIVSDDGRLALTFTPILDRSARTSAGIILSDQHQVFGHFDGTAVLDDGTRVPVEHMQGFAEKVHNKW</sequence>
<evidence type="ECO:0000313" key="2">
    <source>
        <dbReference type="Proteomes" id="UP001060164"/>
    </source>
</evidence>
<protein>
    <submittedName>
        <fullName evidence="1">DUF2804 domain-containing protein</fullName>
    </submittedName>
</protein>
<proteinExistence type="predicted"/>
<gene>
    <name evidence="1" type="ORF">NQ502_01225</name>
</gene>